<evidence type="ECO:0000256" key="8">
    <source>
        <dbReference type="ARBA" id="ARBA00022723"/>
    </source>
</evidence>
<dbReference type="InterPro" id="IPR000772">
    <property type="entry name" value="Ricin_B_lectin"/>
</dbReference>
<keyword evidence="5 17" id="KW-0328">Glycosyltransferase</keyword>
<keyword evidence="13 17" id="KW-0472">Membrane</keyword>
<name>A0ABD2K408_HETSC</name>
<evidence type="ECO:0000313" key="19">
    <source>
        <dbReference type="EMBL" id="KAL3097480.1"/>
    </source>
</evidence>
<comment type="cofactor">
    <cofactor evidence="1 17">
        <name>Mn(2+)</name>
        <dbReference type="ChEBI" id="CHEBI:29035"/>
    </cofactor>
</comment>
<dbReference type="AlphaFoldDB" id="A0ABD2K408"/>
<evidence type="ECO:0000256" key="9">
    <source>
        <dbReference type="ARBA" id="ARBA00022734"/>
    </source>
</evidence>
<accession>A0ABD2K408</accession>
<dbReference type="InterPro" id="IPR001173">
    <property type="entry name" value="Glyco_trans_2-like"/>
</dbReference>
<dbReference type="EC" id="2.4.1.-" evidence="17"/>
<keyword evidence="15" id="KW-0325">Glycoprotein</keyword>
<dbReference type="InterPro" id="IPR045885">
    <property type="entry name" value="GalNAc-T"/>
</dbReference>
<dbReference type="PROSITE" id="PS50231">
    <property type="entry name" value="RICIN_B_LECTIN"/>
    <property type="match status" value="1"/>
</dbReference>
<evidence type="ECO:0000256" key="11">
    <source>
        <dbReference type="ARBA" id="ARBA00022989"/>
    </source>
</evidence>
<evidence type="ECO:0000256" key="13">
    <source>
        <dbReference type="ARBA" id="ARBA00023136"/>
    </source>
</evidence>
<dbReference type="Gene3D" id="3.90.550.10">
    <property type="entry name" value="Spore Coat Polysaccharide Biosynthesis Protein SpsA, Chain A"/>
    <property type="match status" value="1"/>
</dbReference>
<evidence type="ECO:0000256" key="16">
    <source>
        <dbReference type="ARBA" id="ARBA00023211"/>
    </source>
</evidence>
<dbReference type="Pfam" id="PF00535">
    <property type="entry name" value="Glycos_transf_2"/>
    <property type="match status" value="1"/>
</dbReference>
<evidence type="ECO:0000256" key="15">
    <source>
        <dbReference type="ARBA" id="ARBA00023180"/>
    </source>
</evidence>
<keyword evidence="20" id="KW-1185">Reference proteome</keyword>
<evidence type="ECO:0000313" key="20">
    <source>
        <dbReference type="Proteomes" id="UP001620645"/>
    </source>
</evidence>
<reference evidence="19 20" key="1">
    <citation type="submission" date="2024-10" db="EMBL/GenBank/DDBJ databases">
        <authorList>
            <person name="Kim D."/>
        </authorList>
    </citation>
    <scope>NUCLEOTIDE SEQUENCE [LARGE SCALE GENOMIC DNA]</scope>
    <source>
        <strain evidence="19">Taebaek</strain>
    </source>
</reference>
<keyword evidence="12 17" id="KW-0333">Golgi apparatus</keyword>
<dbReference type="GO" id="GO:0004653">
    <property type="term" value="F:polypeptide N-acetylgalactosaminyltransferase activity"/>
    <property type="evidence" value="ECO:0007669"/>
    <property type="project" value="UniProtKB-ARBA"/>
</dbReference>
<keyword evidence="16 17" id="KW-0464">Manganese</keyword>
<keyword evidence="11 17" id="KW-1133">Transmembrane helix</keyword>
<gene>
    <name evidence="19" type="ORF">niasHS_003928</name>
</gene>
<dbReference type="GO" id="GO:0000139">
    <property type="term" value="C:Golgi membrane"/>
    <property type="evidence" value="ECO:0007669"/>
    <property type="project" value="UniProtKB-SubCell"/>
</dbReference>
<evidence type="ECO:0000256" key="1">
    <source>
        <dbReference type="ARBA" id="ARBA00001936"/>
    </source>
</evidence>
<comment type="subcellular location">
    <subcellularLocation>
        <location evidence="2 17">Golgi apparatus membrane</location>
        <topology evidence="2 17">Single-pass type II membrane protein</topology>
    </subcellularLocation>
</comment>
<keyword evidence="9 17" id="KW-0430">Lectin</keyword>
<dbReference type="PANTHER" id="PTHR11675">
    <property type="entry name" value="N-ACETYLGALACTOSAMINYLTRANSFERASE"/>
    <property type="match status" value="1"/>
</dbReference>
<evidence type="ECO:0000256" key="14">
    <source>
        <dbReference type="ARBA" id="ARBA00023157"/>
    </source>
</evidence>
<feature type="domain" description="Ricin B lectin" evidence="18">
    <location>
        <begin position="450"/>
        <end position="576"/>
    </location>
</feature>
<dbReference type="SUPFAM" id="SSF50370">
    <property type="entry name" value="Ricin B-like lectins"/>
    <property type="match status" value="1"/>
</dbReference>
<evidence type="ECO:0000256" key="17">
    <source>
        <dbReference type="RuleBase" id="RU361242"/>
    </source>
</evidence>
<dbReference type="InterPro" id="IPR029044">
    <property type="entry name" value="Nucleotide-diphossugar_trans"/>
</dbReference>
<dbReference type="GO" id="GO:0046872">
    <property type="term" value="F:metal ion binding"/>
    <property type="evidence" value="ECO:0007669"/>
    <property type="project" value="UniProtKB-KW"/>
</dbReference>
<organism evidence="19 20">
    <name type="scientific">Heterodera schachtii</name>
    <name type="common">Sugarbeet cyst nematode worm</name>
    <name type="synonym">Tylenchus schachtii</name>
    <dbReference type="NCBI Taxonomy" id="97005"/>
    <lineage>
        <taxon>Eukaryota</taxon>
        <taxon>Metazoa</taxon>
        <taxon>Ecdysozoa</taxon>
        <taxon>Nematoda</taxon>
        <taxon>Chromadorea</taxon>
        <taxon>Rhabditida</taxon>
        <taxon>Tylenchina</taxon>
        <taxon>Tylenchomorpha</taxon>
        <taxon>Tylenchoidea</taxon>
        <taxon>Heteroderidae</taxon>
        <taxon>Heteroderinae</taxon>
        <taxon>Heterodera</taxon>
    </lineage>
</organism>
<sequence>MGTLARTLLRCVLPRRRLFSLNVLLLFVLIALISFVGVMEWLHSFDRLPPDGGVTWPPFELHTRPKAGDKRTGPGEMGAPLLLLEEDEAKLGSEDMKKWFMNVRASDKISLDRSLPDFRLSECKGIAYELSLLPRASVVIIFTDEAWSPLMRTVHSVVNRSPPELLEEVLLVDDASQRDELKDNLDAYIRRFGGKVKLLRKTERQGLIRAKLFGALHSKGEVVVFLDSHCEATDGWLEPLLARIKEKRSAIVCPSIDHIDAETLSFSGSSELGSIGGFWWSLHFRWDRIPGRILSVRKSRTDPIPSPTMAGGLLAADRNYFLEIGGYDPGMDIWGGENLEISFRVWMCGGSIEFVPCSHVGHIFRAGHPYNMTGPGGNKDVHGTNSKRLAEVWMDDYKRLYYLHRSDLKHKDVGDLGGRKALRDKLRCKSFKWYLDNVIPEKFVPDENVKGYGALRNPESQLCLDTLQKDESNTIPLFLFQCQGGGSSAQMFSLTKYQQIRREISCAVAGQNDKVELRVCAEEESSRQQKWDLGKDGLVRNLGVDLCLDTAGTSNGDQLPLAKCDPSKGTQKWQFVNNALS</sequence>
<evidence type="ECO:0000256" key="3">
    <source>
        <dbReference type="ARBA" id="ARBA00004922"/>
    </source>
</evidence>
<protein>
    <recommendedName>
        <fullName evidence="17">Polypeptide N-acetylgalactosaminyltransferase</fullName>
        <ecNumber evidence="17">2.4.1.-</ecNumber>
    </recommendedName>
    <alternativeName>
        <fullName evidence="17">Protein-UDP acetylgalactosaminyltransferase</fullName>
    </alternativeName>
</protein>
<dbReference type="SMART" id="SM00458">
    <property type="entry name" value="RICIN"/>
    <property type="match status" value="1"/>
</dbReference>
<dbReference type="Gene3D" id="2.80.10.50">
    <property type="match status" value="1"/>
</dbReference>
<dbReference type="InterPro" id="IPR035992">
    <property type="entry name" value="Ricin_B-like_lectins"/>
</dbReference>
<evidence type="ECO:0000256" key="12">
    <source>
        <dbReference type="ARBA" id="ARBA00023034"/>
    </source>
</evidence>
<dbReference type="Pfam" id="PF00652">
    <property type="entry name" value="Ricin_B_lectin"/>
    <property type="match status" value="1"/>
</dbReference>
<evidence type="ECO:0000256" key="5">
    <source>
        <dbReference type="ARBA" id="ARBA00022676"/>
    </source>
</evidence>
<evidence type="ECO:0000256" key="6">
    <source>
        <dbReference type="ARBA" id="ARBA00022679"/>
    </source>
</evidence>
<proteinExistence type="inferred from homology"/>
<keyword evidence="6 17" id="KW-0808">Transferase</keyword>
<evidence type="ECO:0000256" key="7">
    <source>
        <dbReference type="ARBA" id="ARBA00022692"/>
    </source>
</evidence>
<dbReference type="GO" id="GO:0030246">
    <property type="term" value="F:carbohydrate binding"/>
    <property type="evidence" value="ECO:0007669"/>
    <property type="project" value="UniProtKB-KW"/>
</dbReference>
<keyword evidence="10" id="KW-0735">Signal-anchor</keyword>
<evidence type="ECO:0000259" key="18">
    <source>
        <dbReference type="SMART" id="SM00458"/>
    </source>
</evidence>
<comment type="caution">
    <text evidence="19">The sequence shown here is derived from an EMBL/GenBank/DDBJ whole genome shotgun (WGS) entry which is preliminary data.</text>
</comment>
<evidence type="ECO:0000256" key="2">
    <source>
        <dbReference type="ARBA" id="ARBA00004323"/>
    </source>
</evidence>
<feature type="transmembrane region" description="Helical" evidence="17">
    <location>
        <begin position="21"/>
        <end position="42"/>
    </location>
</feature>
<keyword evidence="14 17" id="KW-1015">Disulfide bond</keyword>
<dbReference type="EMBL" id="JBICCN010000054">
    <property type="protein sequence ID" value="KAL3097480.1"/>
    <property type="molecule type" value="Genomic_DNA"/>
</dbReference>
<dbReference type="SUPFAM" id="SSF53448">
    <property type="entry name" value="Nucleotide-diphospho-sugar transferases"/>
    <property type="match status" value="1"/>
</dbReference>
<comment type="pathway">
    <text evidence="3 17">Protein modification; protein glycosylation.</text>
</comment>
<keyword evidence="7 17" id="KW-0812">Transmembrane</keyword>
<dbReference type="FunFam" id="3.90.550.10:FF:000021">
    <property type="entry name" value="Polypeptide N-acetylgalactosaminyltransferase"/>
    <property type="match status" value="1"/>
</dbReference>
<evidence type="ECO:0000256" key="10">
    <source>
        <dbReference type="ARBA" id="ARBA00022968"/>
    </source>
</evidence>
<comment type="similarity">
    <text evidence="4 17">Belongs to the glycosyltransferase 2 family. GalNAc-T subfamily.</text>
</comment>
<evidence type="ECO:0000256" key="4">
    <source>
        <dbReference type="ARBA" id="ARBA00005680"/>
    </source>
</evidence>
<keyword evidence="8" id="KW-0479">Metal-binding</keyword>
<dbReference type="CDD" id="cd02510">
    <property type="entry name" value="pp-GalNAc-T"/>
    <property type="match status" value="1"/>
</dbReference>
<dbReference type="PANTHER" id="PTHR11675:SF43">
    <property type="entry name" value="POLYPEPTIDE N-ACETYLGALACTOSAMINYLTRANSFERASE 1"/>
    <property type="match status" value="1"/>
</dbReference>
<dbReference type="Proteomes" id="UP001620645">
    <property type="component" value="Unassembled WGS sequence"/>
</dbReference>